<dbReference type="Proteomes" id="UP000250275">
    <property type="component" value="Unassembled WGS sequence"/>
</dbReference>
<keyword evidence="3" id="KW-1185">Reference proteome</keyword>
<feature type="region of interest" description="Disordered" evidence="1">
    <location>
        <begin position="396"/>
        <end position="436"/>
    </location>
</feature>
<feature type="region of interest" description="Disordered" evidence="1">
    <location>
        <begin position="462"/>
        <end position="496"/>
    </location>
</feature>
<feature type="compositionally biased region" description="Basic and acidic residues" evidence="1">
    <location>
        <begin position="210"/>
        <end position="223"/>
    </location>
</feature>
<feature type="region of interest" description="Disordered" evidence="1">
    <location>
        <begin position="360"/>
        <end position="383"/>
    </location>
</feature>
<evidence type="ECO:0000313" key="2">
    <source>
        <dbReference type="EMBL" id="OAD62615.1"/>
    </source>
</evidence>
<accession>A0A310SMZ3</accession>
<reference evidence="2 3" key="1">
    <citation type="submission" date="2015-07" db="EMBL/GenBank/DDBJ databases">
        <title>The genome of Eufriesea mexicana.</title>
        <authorList>
            <person name="Pan H."/>
            <person name="Kapheim K."/>
        </authorList>
    </citation>
    <scope>NUCLEOTIDE SEQUENCE [LARGE SCALE GENOMIC DNA]</scope>
    <source>
        <strain evidence="2">0111107269</strain>
        <tissue evidence="2">Whole body</tissue>
    </source>
</reference>
<sequence length="567" mass="63780">MARVAVGMKYKVKAGKLLIDGNDDTDLHYSPLIRSHHMTMTFHFAWSIAQRYGKLKEKGETRYFEAPCKICYFIFPWKSLSIQLLKNRSANGAGEGYGRYTVKRAPISLAKRAMSRERYYSSEIVTQCRVRCPHSPRNSVPIRLVSDQRRGATMALFMVLLTGILIAEHATADIIVQPGYGQPHSASPSHLAKHQQPATQPPEALPGSQDQEHQHQDYKDPGYHLELHPVYGEAVNAQQMYKDPAMPLMTRQVHPEMSGYGFAGIPMIIPPQYYPYVPTVVHSRHRRSNSEELDTAAQRFKRDEDDVAKKSTLGNNLPIVDLQDQDEKRVSTRQSVSLLNLNPSNMHPVYQQYRSLEMNPTLDPNAKTASQQAAPNSQETRRQVQIEDLQRPMLMHQQEQQDPKLISVSTQSSLENSKDHGESQTSNVPKPAGTGDYEEMVGTKWGGKYKVKVVHHLHHGRMSNDVYPARESNTNTNLDNADHTDGSSNNLATAQPSGAQQVVQVYQLPNVPGTSYLQNAQYVVEPRLDPANYVGNYVLRNPTAPSSSFRICFENPDNAQPIVYQLA</sequence>
<evidence type="ECO:0000313" key="3">
    <source>
        <dbReference type="Proteomes" id="UP000250275"/>
    </source>
</evidence>
<gene>
    <name evidence="2" type="ORF">WN48_07503</name>
</gene>
<evidence type="ECO:0000256" key="1">
    <source>
        <dbReference type="SAM" id="MobiDB-lite"/>
    </source>
</evidence>
<feature type="compositionally biased region" description="Polar residues" evidence="1">
    <location>
        <begin position="367"/>
        <end position="378"/>
    </location>
</feature>
<dbReference type="EMBL" id="KQ759842">
    <property type="protein sequence ID" value="OAD62615.1"/>
    <property type="molecule type" value="Genomic_DNA"/>
</dbReference>
<feature type="region of interest" description="Disordered" evidence="1">
    <location>
        <begin position="181"/>
        <end position="223"/>
    </location>
</feature>
<name>A0A310SMZ3_9HYME</name>
<protein>
    <submittedName>
        <fullName evidence="2">Uncharacterized protein</fullName>
    </submittedName>
</protein>
<dbReference type="AlphaFoldDB" id="A0A310SMZ3"/>
<feature type="compositionally biased region" description="Polar residues" evidence="1">
    <location>
        <begin position="486"/>
        <end position="496"/>
    </location>
</feature>
<organism evidence="2 3">
    <name type="scientific">Eufriesea mexicana</name>
    <dbReference type="NCBI Taxonomy" id="516756"/>
    <lineage>
        <taxon>Eukaryota</taxon>
        <taxon>Metazoa</taxon>
        <taxon>Ecdysozoa</taxon>
        <taxon>Arthropoda</taxon>
        <taxon>Hexapoda</taxon>
        <taxon>Insecta</taxon>
        <taxon>Pterygota</taxon>
        <taxon>Neoptera</taxon>
        <taxon>Endopterygota</taxon>
        <taxon>Hymenoptera</taxon>
        <taxon>Apocrita</taxon>
        <taxon>Aculeata</taxon>
        <taxon>Apoidea</taxon>
        <taxon>Anthophila</taxon>
        <taxon>Apidae</taxon>
        <taxon>Eufriesea</taxon>
    </lineage>
</organism>
<proteinExistence type="predicted"/>